<keyword evidence="2" id="KW-1185">Reference proteome</keyword>
<dbReference type="GeneID" id="85354230"/>
<evidence type="ECO:0000313" key="2">
    <source>
        <dbReference type="Proteomes" id="UP001175211"/>
    </source>
</evidence>
<dbReference type="AlphaFoldDB" id="A0AA39MH31"/>
<dbReference type="RefSeq" id="XP_060321534.1">
    <property type="nucleotide sequence ID" value="XM_060470682.1"/>
</dbReference>
<name>A0AA39MH31_ARMTA</name>
<gene>
    <name evidence="1" type="ORF">EV420DRAFT_1489116</name>
</gene>
<comment type="caution">
    <text evidence="1">The sequence shown here is derived from an EMBL/GenBank/DDBJ whole genome shotgun (WGS) entry which is preliminary data.</text>
</comment>
<proteinExistence type="predicted"/>
<protein>
    <submittedName>
        <fullName evidence="1">Uncharacterized protein</fullName>
    </submittedName>
</protein>
<dbReference type="EMBL" id="JAUEPS010000222">
    <property type="protein sequence ID" value="KAK0433489.1"/>
    <property type="molecule type" value="Genomic_DNA"/>
</dbReference>
<accession>A0AA39MH31</accession>
<evidence type="ECO:0000313" key="1">
    <source>
        <dbReference type="EMBL" id="KAK0433489.1"/>
    </source>
</evidence>
<dbReference type="Proteomes" id="UP001175211">
    <property type="component" value="Unassembled WGS sequence"/>
</dbReference>
<sequence length="241" mass="27128">MHGGVETIVNVQCEPEVFMRGTWKDLADGKCDGMKLSICYRCNPDAKQIIYTCHEICHYAVAFILRRITKEIVLKDHRVYLHCFINTTAFDLCLLEYFPNFHIGVMGIICHAVMQADVGQGQHMGCSAGVGVAKEGIRYLRAVRDRWKAQAVTRILRWVQRLVVLVENIVYSIALREDLPHLVAMVIDLLSWSVQAQYHYFVIPFNASCAAHPSSGLGSATPYDGPPLHNLSSLQLLFHAN</sequence>
<organism evidence="1 2">
    <name type="scientific">Armillaria tabescens</name>
    <name type="common">Ringless honey mushroom</name>
    <name type="synonym">Agaricus tabescens</name>
    <dbReference type="NCBI Taxonomy" id="1929756"/>
    <lineage>
        <taxon>Eukaryota</taxon>
        <taxon>Fungi</taxon>
        <taxon>Dikarya</taxon>
        <taxon>Basidiomycota</taxon>
        <taxon>Agaricomycotina</taxon>
        <taxon>Agaricomycetes</taxon>
        <taxon>Agaricomycetidae</taxon>
        <taxon>Agaricales</taxon>
        <taxon>Marasmiineae</taxon>
        <taxon>Physalacriaceae</taxon>
        <taxon>Desarmillaria</taxon>
    </lineage>
</organism>
<reference evidence="1" key="1">
    <citation type="submission" date="2023-06" db="EMBL/GenBank/DDBJ databases">
        <authorList>
            <consortium name="Lawrence Berkeley National Laboratory"/>
            <person name="Ahrendt S."/>
            <person name="Sahu N."/>
            <person name="Indic B."/>
            <person name="Wong-Bajracharya J."/>
            <person name="Merenyi Z."/>
            <person name="Ke H.-M."/>
            <person name="Monk M."/>
            <person name="Kocsube S."/>
            <person name="Drula E."/>
            <person name="Lipzen A."/>
            <person name="Balint B."/>
            <person name="Henrissat B."/>
            <person name="Andreopoulos B."/>
            <person name="Martin F.M."/>
            <person name="Harder C.B."/>
            <person name="Rigling D."/>
            <person name="Ford K.L."/>
            <person name="Foster G.D."/>
            <person name="Pangilinan J."/>
            <person name="Papanicolaou A."/>
            <person name="Barry K."/>
            <person name="LaButti K."/>
            <person name="Viragh M."/>
            <person name="Koriabine M."/>
            <person name="Yan M."/>
            <person name="Riley R."/>
            <person name="Champramary S."/>
            <person name="Plett K.L."/>
            <person name="Tsai I.J."/>
            <person name="Slot J."/>
            <person name="Sipos G."/>
            <person name="Plett J."/>
            <person name="Nagy L.G."/>
            <person name="Grigoriev I.V."/>
        </authorList>
    </citation>
    <scope>NUCLEOTIDE SEQUENCE</scope>
    <source>
        <strain evidence="1">CCBAS 213</strain>
    </source>
</reference>